<dbReference type="Proteomes" id="UP001589776">
    <property type="component" value="Unassembled WGS sequence"/>
</dbReference>
<evidence type="ECO:0000313" key="4">
    <source>
        <dbReference type="Proteomes" id="UP001589776"/>
    </source>
</evidence>
<dbReference type="Gene3D" id="1.20.120.450">
    <property type="entry name" value="dinb family like domain"/>
    <property type="match status" value="1"/>
</dbReference>
<dbReference type="InterPro" id="IPR024775">
    <property type="entry name" value="DinB-like"/>
</dbReference>
<evidence type="ECO:0000313" key="3">
    <source>
        <dbReference type="EMBL" id="MFC0213367.1"/>
    </source>
</evidence>
<evidence type="ECO:0000256" key="1">
    <source>
        <dbReference type="SAM" id="MobiDB-lite"/>
    </source>
</evidence>
<dbReference type="InterPro" id="IPR053182">
    <property type="entry name" value="YobU-like_regulator"/>
</dbReference>
<dbReference type="Pfam" id="PF12867">
    <property type="entry name" value="DinB_2"/>
    <property type="match status" value="1"/>
</dbReference>
<accession>A0ABV6DL68</accession>
<comment type="caution">
    <text evidence="3">The sequence shown here is derived from an EMBL/GenBank/DDBJ whole genome shotgun (WGS) entry which is preliminary data.</text>
</comment>
<dbReference type="SUPFAM" id="SSF109854">
    <property type="entry name" value="DinB/YfiT-like putative metalloenzymes"/>
    <property type="match status" value="1"/>
</dbReference>
<dbReference type="PANTHER" id="PTHR36444:SF2">
    <property type="entry name" value="TRANSCRIPTIONAL REGULATOR PROTEIN YOBU-RELATED"/>
    <property type="match status" value="1"/>
</dbReference>
<reference evidence="3 4" key="1">
    <citation type="submission" date="2024-09" db="EMBL/GenBank/DDBJ databases">
        <authorList>
            <person name="Sun Q."/>
            <person name="Mori K."/>
        </authorList>
    </citation>
    <scope>NUCLEOTIDE SEQUENCE [LARGE SCALE GENOMIC DNA]</scope>
    <source>
        <strain evidence="3 4">CCM 7759</strain>
    </source>
</reference>
<name>A0ABV6DL68_9BACL</name>
<dbReference type="InterPro" id="IPR029442">
    <property type="entry name" value="GyrI-like"/>
</dbReference>
<sequence length="348" mass="38812">MVDTKMIVNSMEQLTNQYVRELEAYSPEQLTRKPGEDEWSLGQMLMHLINSALRMQLASVDACRAGGSGSEQGQRTEIAEKMFRMGSFPPEPIRVPPSPQYTPRQPESKEELESGLRHVLQRMKELEEIVADIPLTHTAPHPRLGALNAMEWLRLVEMHYRHHLLQLERLKRFLGTEEYIPAGAGWIAARPRIVTGIALELAGIACATSMQDEPAHSRIAGAWSELHSRMSEIRGRVQPAVTYGLKEYPAEPFTPGTVYTYVAAVVTDGSSQPEGIAVRKPEHSDYAVFTYRGPVSGFGDAFAYIYSAGLQAAGLTPAAGYDMERYDERYTGLEDAGSETDIYVPIRR</sequence>
<dbReference type="InterPro" id="IPR034660">
    <property type="entry name" value="DinB/YfiT-like"/>
</dbReference>
<feature type="region of interest" description="Disordered" evidence="1">
    <location>
        <begin position="87"/>
        <end position="113"/>
    </location>
</feature>
<dbReference type="InterPro" id="IPR011256">
    <property type="entry name" value="Reg_factor_effector_dom_sf"/>
</dbReference>
<dbReference type="SUPFAM" id="SSF55136">
    <property type="entry name" value="Probable bacterial effector-binding domain"/>
    <property type="match status" value="1"/>
</dbReference>
<dbReference type="Pfam" id="PF06445">
    <property type="entry name" value="GyrI-like"/>
    <property type="match status" value="1"/>
</dbReference>
<dbReference type="PANTHER" id="PTHR36444">
    <property type="entry name" value="TRANSCRIPTIONAL REGULATOR PROTEIN YOBU-RELATED"/>
    <property type="match status" value="1"/>
</dbReference>
<proteinExistence type="predicted"/>
<evidence type="ECO:0000259" key="2">
    <source>
        <dbReference type="SMART" id="SM00871"/>
    </source>
</evidence>
<keyword evidence="4" id="KW-1185">Reference proteome</keyword>
<organism evidence="3 4">
    <name type="scientific">Paenibacillus chartarius</name>
    <dbReference type="NCBI Taxonomy" id="747481"/>
    <lineage>
        <taxon>Bacteria</taxon>
        <taxon>Bacillati</taxon>
        <taxon>Bacillota</taxon>
        <taxon>Bacilli</taxon>
        <taxon>Bacillales</taxon>
        <taxon>Paenibacillaceae</taxon>
        <taxon>Paenibacillus</taxon>
    </lineage>
</organism>
<gene>
    <name evidence="3" type="ORF">ACFFK0_13035</name>
</gene>
<dbReference type="RefSeq" id="WP_377470663.1">
    <property type="nucleotide sequence ID" value="NZ_JBHLWN010000049.1"/>
</dbReference>
<dbReference type="EMBL" id="JBHLWN010000049">
    <property type="protein sequence ID" value="MFC0213367.1"/>
    <property type="molecule type" value="Genomic_DNA"/>
</dbReference>
<protein>
    <submittedName>
        <fullName evidence="3">GyrI-like domain-containing protein</fullName>
    </submittedName>
</protein>
<dbReference type="InterPro" id="IPR010499">
    <property type="entry name" value="AraC_E-bd"/>
</dbReference>
<feature type="domain" description="AraC effector-binding" evidence="2">
    <location>
        <begin position="189"/>
        <end position="347"/>
    </location>
</feature>
<feature type="compositionally biased region" description="Pro residues" evidence="1">
    <location>
        <begin position="89"/>
        <end position="100"/>
    </location>
</feature>
<dbReference type="SMART" id="SM00871">
    <property type="entry name" value="AraC_E_bind"/>
    <property type="match status" value="1"/>
</dbReference>
<dbReference type="Gene3D" id="3.20.80.10">
    <property type="entry name" value="Regulatory factor, effector binding domain"/>
    <property type="match status" value="1"/>
</dbReference>